<protein>
    <recommendedName>
        <fullName evidence="2">histidine kinase</fullName>
        <ecNumber evidence="2">2.7.13.3</ecNumber>
    </recommendedName>
</protein>
<dbReference type="InterPro" id="IPR004358">
    <property type="entry name" value="Sig_transdc_His_kin-like_C"/>
</dbReference>
<dbReference type="EMBL" id="CAJPVI010000040">
    <property type="protein sequence ID" value="CAG2157190.1"/>
    <property type="molecule type" value="Genomic_DNA"/>
</dbReference>
<proteinExistence type="predicted"/>
<dbReference type="InterPro" id="IPR003661">
    <property type="entry name" value="HisK_dim/P_dom"/>
</dbReference>
<evidence type="ECO:0000256" key="6">
    <source>
        <dbReference type="ARBA" id="ARBA00023012"/>
    </source>
</evidence>
<dbReference type="InterPro" id="IPR036890">
    <property type="entry name" value="HATPase_C_sf"/>
</dbReference>
<organism evidence="8 9">
    <name type="scientific">Cupriavidus numazuensis</name>
    <dbReference type="NCBI Taxonomy" id="221992"/>
    <lineage>
        <taxon>Bacteria</taxon>
        <taxon>Pseudomonadati</taxon>
        <taxon>Pseudomonadota</taxon>
        <taxon>Betaproteobacteria</taxon>
        <taxon>Burkholderiales</taxon>
        <taxon>Burkholderiaceae</taxon>
        <taxon>Cupriavidus</taxon>
    </lineage>
</organism>
<keyword evidence="6" id="KW-0902">Two-component regulatory system</keyword>
<dbReference type="PROSITE" id="PS50109">
    <property type="entry name" value="HIS_KIN"/>
    <property type="match status" value="1"/>
</dbReference>
<dbReference type="SMART" id="SM00387">
    <property type="entry name" value="HATPase_c"/>
    <property type="match status" value="1"/>
</dbReference>
<comment type="caution">
    <text evidence="8">The sequence shown here is derived from an EMBL/GenBank/DDBJ whole genome shotgun (WGS) entry which is preliminary data.</text>
</comment>
<dbReference type="PRINTS" id="PR00344">
    <property type="entry name" value="BCTRLSENSOR"/>
</dbReference>
<dbReference type="Gene3D" id="3.30.565.10">
    <property type="entry name" value="Histidine kinase-like ATPase, C-terminal domain"/>
    <property type="match status" value="1"/>
</dbReference>
<dbReference type="SMART" id="SM00388">
    <property type="entry name" value="HisKA"/>
    <property type="match status" value="1"/>
</dbReference>
<dbReference type="CDD" id="cd00082">
    <property type="entry name" value="HisKA"/>
    <property type="match status" value="1"/>
</dbReference>
<dbReference type="EC" id="2.7.13.3" evidence="2"/>
<dbReference type="GO" id="GO:0004673">
    <property type="term" value="F:protein histidine kinase activity"/>
    <property type="evidence" value="ECO:0007669"/>
    <property type="project" value="UniProtKB-EC"/>
</dbReference>
<keyword evidence="5 8" id="KW-0418">Kinase</keyword>
<keyword evidence="3" id="KW-0597">Phosphoprotein</keyword>
<dbReference type="InterPro" id="IPR003594">
    <property type="entry name" value="HATPase_dom"/>
</dbReference>
<feature type="domain" description="Histidine kinase" evidence="7">
    <location>
        <begin position="66"/>
        <end position="285"/>
    </location>
</feature>
<sequence length="299" mass="32807">MNAPASTPQDIASLQAALDARTREVETLRTEIDETNRGVVALYAELDIQAEQLRQATELKSRFLAYMSHEFRTPIVAIQSITRLLIDRVDGPLTPEQEKQVRFVRDTAAEFAGMVNDLLDLARLEAGRVDVSPAWFDMVALFDALRGMFKPVLTNPEVSLIFEEPHDVSKLFSDDRKVSQILRNFISNALKFTPSGEVRVSAKREPGDMITFSVRDTGIGIPAEAHGAVFGDFVQVDSPLQRRYRGSGLGLALSKRLAELLGGSIGFESQLGVGSRFYVTLPATFPSQSQAPAGDDHAG</sequence>
<reference evidence="8 9" key="1">
    <citation type="submission" date="2021-03" db="EMBL/GenBank/DDBJ databases">
        <authorList>
            <person name="Peeters C."/>
        </authorList>
    </citation>
    <scope>NUCLEOTIDE SEQUENCE [LARGE SCALE GENOMIC DNA]</scope>
    <source>
        <strain evidence="8 9">LMG 26411</strain>
    </source>
</reference>
<dbReference type="Pfam" id="PF00512">
    <property type="entry name" value="HisKA"/>
    <property type="match status" value="1"/>
</dbReference>
<evidence type="ECO:0000256" key="1">
    <source>
        <dbReference type="ARBA" id="ARBA00000085"/>
    </source>
</evidence>
<dbReference type="Gene3D" id="1.10.287.130">
    <property type="match status" value="1"/>
</dbReference>
<comment type="catalytic activity">
    <reaction evidence="1">
        <text>ATP + protein L-histidine = ADP + protein N-phospho-L-histidine.</text>
        <dbReference type="EC" id="2.7.13.3"/>
    </reaction>
</comment>
<dbReference type="SUPFAM" id="SSF47384">
    <property type="entry name" value="Homodimeric domain of signal transducing histidine kinase"/>
    <property type="match status" value="1"/>
</dbReference>
<evidence type="ECO:0000256" key="5">
    <source>
        <dbReference type="ARBA" id="ARBA00022777"/>
    </source>
</evidence>
<dbReference type="InterPro" id="IPR005467">
    <property type="entry name" value="His_kinase_dom"/>
</dbReference>
<keyword evidence="4 8" id="KW-0808">Transferase</keyword>
<accession>A0ABN7Q4R7</accession>
<dbReference type="Proteomes" id="UP000672657">
    <property type="component" value="Unassembled WGS sequence"/>
</dbReference>
<dbReference type="PANTHER" id="PTHR43711:SF31">
    <property type="entry name" value="HISTIDINE KINASE"/>
    <property type="match status" value="1"/>
</dbReference>
<name>A0ABN7Q4R7_9BURK</name>
<dbReference type="RefSeq" id="WP_211956364.1">
    <property type="nucleotide sequence ID" value="NZ_CAJPVI010000040.1"/>
</dbReference>
<dbReference type="InterPro" id="IPR050736">
    <property type="entry name" value="Sensor_HK_Regulatory"/>
</dbReference>
<evidence type="ECO:0000313" key="8">
    <source>
        <dbReference type="EMBL" id="CAG2157190.1"/>
    </source>
</evidence>
<evidence type="ECO:0000256" key="4">
    <source>
        <dbReference type="ARBA" id="ARBA00022679"/>
    </source>
</evidence>
<dbReference type="Pfam" id="PF02518">
    <property type="entry name" value="HATPase_c"/>
    <property type="match status" value="1"/>
</dbReference>
<evidence type="ECO:0000256" key="3">
    <source>
        <dbReference type="ARBA" id="ARBA00022553"/>
    </source>
</evidence>
<dbReference type="CDD" id="cd16922">
    <property type="entry name" value="HATPase_EvgS-ArcB-TorS-like"/>
    <property type="match status" value="1"/>
</dbReference>
<dbReference type="PANTHER" id="PTHR43711">
    <property type="entry name" value="TWO-COMPONENT HISTIDINE KINASE"/>
    <property type="match status" value="1"/>
</dbReference>
<gene>
    <name evidence="8" type="primary">rcsC_17</name>
    <name evidence="8" type="ORF">LMG26411_05486</name>
</gene>
<dbReference type="InterPro" id="IPR036097">
    <property type="entry name" value="HisK_dim/P_sf"/>
</dbReference>
<evidence type="ECO:0000259" key="7">
    <source>
        <dbReference type="PROSITE" id="PS50109"/>
    </source>
</evidence>
<dbReference type="SUPFAM" id="SSF55874">
    <property type="entry name" value="ATPase domain of HSP90 chaperone/DNA topoisomerase II/histidine kinase"/>
    <property type="match status" value="1"/>
</dbReference>
<evidence type="ECO:0000313" key="9">
    <source>
        <dbReference type="Proteomes" id="UP000672657"/>
    </source>
</evidence>
<evidence type="ECO:0000256" key="2">
    <source>
        <dbReference type="ARBA" id="ARBA00012438"/>
    </source>
</evidence>
<keyword evidence="9" id="KW-1185">Reference proteome</keyword>